<reference evidence="8" key="1">
    <citation type="submission" date="2021-01" db="UniProtKB">
        <authorList>
            <consortium name="EnsemblPlants"/>
        </authorList>
    </citation>
    <scope>IDENTIFICATION</scope>
</reference>
<evidence type="ECO:0000256" key="2">
    <source>
        <dbReference type="ARBA" id="ARBA00023015"/>
    </source>
</evidence>
<dbReference type="SUPFAM" id="SSF118290">
    <property type="entry name" value="WRKY DNA-binding domain"/>
    <property type="match status" value="1"/>
</dbReference>
<dbReference type="InterPro" id="IPR036576">
    <property type="entry name" value="WRKY_dom_sf"/>
</dbReference>
<proteinExistence type="predicted"/>
<keyword evidence="2" id="KW-0805">Transcription regulation</keyword>
<dbReference type="PROSITE" id="PS50811">
    <property type="entry name" value="WRKY"/>
    <property type="match status" value="1"/>
</dbReference>
<keyword evidence="3" id="KW-0238">DNA-binding</keyword>
<dbReference type="SMART" id="SM00774">
    <property type="entry name" value="WRKY"/>
    <property type="match status" value="1"/>
</dbReference>
<dbReference type="Gene3D" id="2.20.25.80">
    <property type="entry name" value="WRKY domain"/>
    <property type="match status" value="1"/>
</dbReference>
<dbReference type="InterPro" id="IPR003657">
    <property type="entry name" value="WRKY_dom"/>
</dbReference>
<dbReference type="PANTHER" id="PTHR32096:SF146">
    <property type="entry name" value="WRKY TRANSCRIPTION FACTOR 19-RELATED"/>
    <property type="match status" value="1"/>
</dbReference>
<evidence type="ECO:0000256" key="4">
    <source>
        <dbReference type="ARBA" id="ARBA00023163"/>
    </source>
</evidence>
<dbReference type="Gramene" id="Kaladp0053s0301.1.v1.1">
    <property type="protein sequence ID" value="Kaladp0053s0301.1.v1.1"/>
    <property type="gene ID" value="Kaladp0053s0301.v1.1"/>
</dbReference>
<accession>A0A7N0U3B3</accession>
<evidence type="ECO:0000256" key="3">
    <source>
        <dbReference type="ARBA" id="ARBA00023125"/>
    </source>
</evidence>
<keyword evidence="9" id="KW-1185">Reference proteome</keyword>
<dbReference type="Proteomes" id="UP000594263">
    <property type="component" value="Unplaced"/>
</dbReference>
<dbReference type="AlphaFoldDB" id="A0A7N0U3B3"/>
<comment type="subcellular location">
    <subcellularLocation>
        <location evidence="1">Nucleus</location>
    </subcellularLocation>
</comment>
<keyword evidence="5" id="KW-0539">Nucleus</keyword>
<evidence type="ECO:0000256" key="6">
    <source>
        <dbReference type="SAM" id="MobiDB-lite"/>
    </source>
</evidence>
<feature type="domain" description="WRKY" evidence="7">
    <location>
        <begin position="130"/>
        <end position="193"/>
    </location>
</feature>
<evidence type="ECO:0000313" key="8">
    <source>
        <dbReference type="EnsemblPlants" id="Kaladp0053s0301.1.v1.1"/>
    </source>
</evidence>
<evidence type="ECO:0000313" key="9">
    <source>
        <dbReference type="Proteomes" id="UP000594263"/>
    </source>
</evidence>
<dbReference type="PANTHER" id="PTHR32096">
    <property type="entry name" value="WRKY TRANSCRIPTION FACTOR 30-RELATED-RELATED"/>
    <property type="match status" value="1"/>
</dbReference>
<evidence type="ECO:0000256" key="5">
    <source>
        <dbReference type="ARBA" id="ARBA00023242"/>
    </source>
</evidence>
<protein>
    <recommendedName>
        <fullName evidence="7">WRKY domain-containing protein</fullName>
    </recommendedName>
</protein>
<dbReference type="Pfam" id="PF03106">
    <property type="entry name" value="WRKY"/>
    <property type="match status" value="1"/>
</dbReference>
<dbReference type="GO" id="GO:0005634">
    <property type="term" value="C:nucleus"/>
    <property type="evidence" value="ECO:0007669"/>
    <property type="project" value="UniProtKB-SubCell"/>
</dbReference>
<keyword evidence="4" id="KW-0804">Transcription</keyword>
<dbReference type="GO" id="GO:0000976">
    <property type="term" value="F:transcription cis-regulatory region binding"/>
    <property type="evidence" value="ECO:0007669"/>
    <property type="project" value="TreeGrafter"/>
</dbReference>
<name>A0A7N0U3B3_KALFE</name>
<organism evidence="8 9">
    <name type="scientific">Kalanchoe fedtschenkoi</name>
    <name type="common">Lavender scallops</name>
    <name type="synonym">South American air plant</name>
    <dbReference type="NCBI Taxonomy" id="63787"/>
    <lineage>
        <taxon>Eukaryota</taxon>
        <taxon>Viridiplantae</taxon>
        <taxon>Streptophyta</taxon>
        <taxon>Embryophyta</taxon>
        <taxon>Tracheophyta</taxon>
        <taxon>Spermatophyta</taxon>
        <taxon>Magnoliopsida</taxon>
        <taxon>eudicotyledons</taxon>
        <taxon>Gunneridae</taxon>
        <taxon>Pentapetalae</taxon>
        <taxon>Saxifragales</taxon>
        <taxon>Crassulaceae</taxon>
        <taxon>Kalanchoe</taxon>
    </lineage>
</organism>
<feature type="compositionally biased region" description="Basic and acidic residues" evidence="6">
    <location>
        <begin position="79"/>
        <end position="105"/>
    </location>
</feature>
<sequence length="301" mass="33639">MSLRNGQQSLSSSTTKIKITRAIEDELNAGHKSALLLRHCLLHADSISIDDNETQGRRILPELLEKIILSFENSIAKLDDSQDHHQKSEEEVSAKWEEDSGESCKRRASQRKGRRGCYKRRKGSQSWTKLVPALVDDGQAWRKYGQKTILNSPFPRSYFRCAHKTNQGCLATKQVQQSRSEPPLYSVTYDGHHTCTHYLKSPSLFVADSTADHPSVLLSFSNPAESSDQYPPGRPLFGSPPSSDYMLSPESFAAAFDQGMASNASSNCSDLEGMEFMNHHEVGVGMCATDFDDLMKLEEFD</sequence>
<dbReference type="GO" id="GO:0003700">
    <property type="term" value="F:DNA-binding transcription factor activity"/>
    <property type="evidence" value="ECO:0007669"/>
    <property type="project" value="InterPro"/>
</dbReference>
<evidence type="ECO:0000259" key="7">
    <source>
        <dbReference type="PROSITE" id="PS50811"/>
    </source>
</evidence>
<dbReference type="EnsemblPlants" id="Kaladp0053s0301.1.v1.1">
    <property type="protein sequence ID" value="Kaladp0053s0301.1.v1.1"/>
    <property type="gene ID" value="Kaladp0053s0301.v1.1"/>
</dbReference>
<feature type="region of interest" description="Disordered" evidence="6">
    <location>
        <begin position="79"/>
        <end position="118"/>
    </location>
</feature>
<dbReference type="InterPro" id="IPR044810">
    <property type="entry name" value="WRKY_plant"/>
</dbReference>
<evidence type="ECO:0000256" key="1">
    <source>
        <dbReference type="ARBA" id="ARBA00004123"/>
    </source>
</evidence>
<feature type="compositionally biased region" description="Basic residues" evidence="6">
    <location>
        <begin position="106"/>
        <end position="118"/>
    </location>
</feature>